<dbReference type="RefSeq" id="WP_377410969.1">
    <property type="nucleotide sequence ID" value="NZ_JBHSCY010000002.1"/>
</dbReference>
<accession>A0ABV8REG8</accession>
<reference evidence="2" key="1">
    <citation type="journal article" date="2019" name="Int. J. Syst. Evol. Microbiol.">
        <title>The Global Catalogue of Microorganisms (GCM) 10K type strain sequencing project: providing services to taxonomists for standard genome sequencing and annotation.</title>
        <authorList>
            <consortium name="The Broad Institute Genomics Platform"/>
            <consortium name="The Broad Institute Genome Sequencing Center for Infectious Disease"/>
            <person name="Wu L."/>
            <person name="Ma J."/>
        </authorList>
    </citation>
    <scope>NUCLEOTIDE SEQUENCE [LARGE SCALE GENOMIC DNA]</scope>
    <source>
        <strain evidence="2">CECT 8655</strain>
    </source>
</reference>
<dbReference type="InterPro" id="IPR021516">
    <property type="entry name" value="DUF3179"/>
</dbReference>
<evidence type="ECO:0000313" key="1">
    <source>
        <dbReference type="EMBL" id="MFC4269699.1"/>
    </source>
</evidence>
<dbReference type="EMBL" id="JBHSCY010000002">
    <property type="protein sequence ID" value="MFC4269699.1"/>
    <property type="molecule type" value="Genomic_DNA"/>
</dbReference>
<gene>
    <name evidence="1" type="ORF">ACFOWD_12340</name>
</gene>
<dbReference type="Pfam" id="PF11376">
    <property type="entry name" value="DUF3179"/>
    <property type="match status" value="1"/>
</dbReference>
<evidence type="ECO:0000313" key="2">
    <source>
        <dbReference type="Proteomes" id="UP001595826"/>
    </source>
</evidence>
<proteinExistence type="predicted"/>
<protein>
    <submittedName>
        <fullName evidence="1">DUF3179 domain-containing (Seleno)protein</fullName>
    </submittedName>
</protein>
<organism evidence="1 2">
    <name type="scientific">Polaribacter marinivivus</name>
    <dbReference type="NCBI Taxonomy" id="1524260"/>
    <lineage>
        <taxon>Bacteria</taxon>
        <taxon>Pseudomonadati</taxon>
        <taxon>Bacteroidota</taxon>
        <taxon>Flavobacteriia</taxon>
        <taxon>Flavobacteriales</taxon>
        <taxon>Flavobacteriaceae</taxon>
    </lineage>
</organism>
<dbReference type="PROSITE" id="PS51257">
    <property type="entry name" value="PROKAR_LIPOPROTEIN"/>
    <property type="match status" value="1"/>
</dbReference>
<sequence>MRLFYLFLIFIFISCTSNNDEIISNIEQEEFSIWIVDKNDIKGGGKTYDLSVNPKFGNVSDFEKLSDHEKVALISFNNEVRVYPYFFTNHFEVINDVFNNNNIAVSYCPLTKSGICFNREIDGNIYQILASGFLYKDNMVPADKDLKFYWSQMLMTYIGKENAGKSISNYNLIETNWKTVKEYFYDAKVYYHDKRTAGETDPQLSTTQDSQYIYGVIEEKINTRVELFSYNLFKNKTKLISKIINNKEVIIIGSEEKYFVTSYYKKDNLEFYLLDDSNFPNILSDNEGNIWNIFGYAISGNRKGEQLESPKTYVAQFWAWKDFYSNLKFN</sequence>
<name>A0ABV8REG8_9FLAO</name>
<dbReference type="Proteomes" id="UP001595826">
    <property type="component" value="Unassembled WGS sequence"/>
</dbReference>
<keyword evidence="2" id="KW-1185">Reference proteome</keyword>
<comment type="caution">
    <text evidence="1">The sequence shown here is derived from an EMBL/GenBank/DDBJ whole genome shotgun (WGS) entry which is preliminary data.</text>
</comment>